<evidence type="ECO:0008006" key="4">
    <source>
        <dbReference type="Google" id="ProtNLM"/>
    </source>
</evidence>
<evidence type="ECO:0000313" key="2">
    <source>
        <dbReference type="EMBL" id="MDE1462104.1"/>
    </source>
</evidence>
<keyword evidence="3" id="KW-1185">Reference proteome</keyword>
<dbReference type="EMBL" id="JAPMOU010000008">
    <property type="protein sequence ID" value="MDE1462104.1"/>
    <property type="molecule type" value="Genomic_DNA"/>
</dbReference>
<keyword evidence="1" id="KW-0812">Transmembrane</keyword>
<dbReference type="Proteomes" id="UP001528823">
    <property type="component" value="Unassembled WGS sequence"/>
</dbReference>
<keyword evidence="1" id="KW-0472">Membrane</keyword>
<sequence length="76" mass="8640">MLDWFKTSLPTIVIMLTLAFGSYVVLIEQRLSTLEANYKQLETLTEVVKDLNKLMHKTDKRISILEATLIGSNEGL</sequence>
<evidence type="ECO:0000313" key="3">
    <source>
        <dbReference type="Proteomes" id="UP001528823"/>
    </source>
</evidence>
<evidence type="ECO:0000256" key="1">
    <source>
        <dbReference type="SAM" id="Phobius"/>
    </source>
</evidence>
<feature type="transmembrane region" description="Helical" evidence="1">
    <location>
        <begin position="12"/>
        <end position="31"/>
    </location>
</feature>
<gene>
    <name evidence="2" type="ORF">ORQ98_08980</name>
</gene>
<proteinExistence type="predicted"/>
<protein>
    <recommendedName>
        <fullName evidence="4">ATP synthase F0 subunit 8</fullName>
    </recommendedName>
</protein>
<dbReference type="RefSeq" id="WP_274688463.1">
    <property type="nucleotide sequence ID" value="NZ_JAPMOU010000008.1"/>
</dbReference>
<name>A0ABT5UAE1_9GAMM</name>
<organism evidence="2 3">
    <name type="scientific">Spartinivicinus poritis</name>
    <dbReference type="NCBI Taxonomy" id="2994640"/>
    <lineage>
        <taxon>Bacteria</taxon>
        <taxon>Pseudomonadati</taxon>
        <taxon>Pseudomonadota</taxon>
        <taxon>Gammaproteobacteria</taxon>
        <taxon>Oceanospirillales</taxon>
        <taxon>Zooshikellaceae</taxon>
        <taxon>Spartinivicinus</taxon>
    </lineage>
</organism>
<accession>A0ABT5UAE1</accession>
<comment type="caution">
    <text evidence="2">The sequence shown here is derived from an EMBL/GenBank/DDBJ whole genome shotgun (WGS) entry which is preliminary data.</text>
</comment>
<reference evidence="2 3" key="1">
    <citation type="submission" date="2022-11" db="EMBL/GenBank/DDBJ databases">
        <title>Spartinivicinus poritis sp. nov., isolated from scleractinian coral Porites lutea.</title>
        <authorList>
            <person name="Zhang G."/>
            <person name="Cai L."/>
            <person name="Wei Q."/>
        </authorList>
    </citation>
    <scope>NUCLEOTIDE SEQUENCE [LARGE SCALE GENOMIC DNA]</scope>
    <source>
        <strain evidence="2 3">A2-2</strain>
    </source>
</reference>
<keyword evidence="1" id="KW-1133">Transmembrane helix</keyword>